<dbReference type="Pfam" id="PF03074">
    <property type="entry name" value="GCS"/>
    <property type="match status" value="1"/>
</dbReference>
<evidence type="ECO:0000256" key="1">
    <source>
        <dbReference type="ARBA" id="ARBA00005006"/>
    </source>
</evidence>
<proteinExistence type="inferred from homology"/>
<dbReference type="GO" id="GO:0046686">
    <property type="term" value="P:response to cadmium ion"/>
    <property type="evidence" value="ECO:0007669"/>
    <property type="project" value="EnsemblFungi"/>
</dbReference>
<dbReference type="InterPro" id="IPR016137">
    <property type="entry name" value="RGS"/>
</dbReference>
<dbReference type="GO" id="GO:0042542">
    <property type="term" value="P:response to hydrogen peroxide"/>
    <property type="evidence" value="ECO:0007669"/>
    <property type="project" value="EnsemblFungi"/>
</dbReference>
<evidence type="ECO:0000256" key="5">
    <source>
        <dbReference type="ARBA" id="ARBA00022598"/>
    </source>
</evidence>
<dbReference type="GO" id="GO:0005737">
    <property type="term" value="C:cytoplasm"/>
    <property type="evidence" value="ECO:0007669"/>
    <property type="project" value="EnsemblFungi"/>
</dbReference>
<dbReference type="AlphaFoldDB" id="A0A1E4RBL1"/>
<dbReference type="Gene3D" id="3.30.590.50">
    <property type="match status" value="2"/>
</dbReference>
<evidence type="ECO:0000256" key="7">
    <source>
        <dbReference type="ARBA" id="ARBA00022741"/>
    </source>
</evidence>
<evidence type="ECO:0000256" key="9">
    <source>
        <dbReference type="ARBA" id="ARBA00030585"/>
    </source>
</evidence>
<dbReference type="InterPro" id="IPR014746">
    <property type="entry name" value="Gln_synth/guanido_kin_cat_dom"/>
</dbReference>
<dbReference type="EMBL" id="KV454547">
    <property type="protein sequence ID" value="ODV64654.1"/>
    <property type="molecule type" value="Genomic_DNA"/>
</dbReference>
<keyword evidence="7 11" id="KW-0547">Nucleotide-binding</keyword>
<dbReference type="GO" id="GO:0006750">
    <property type="term" value="P:glutathione biosynthetic process"/>
    <property type="evidence" value="ECO:0007669"/>
    <property type="project" value="UniProtKB-UniRule"/>
</dbReference>
<organism evidence="13 14">
    <name type="scientific">Hyphopichia burtonii NRRL Y-1933</name>
    <dbReference type="NCBI Taxonomy" id="984485"/>
    <lineage>
        <taxon>Eukaryota</taxon>
        <taxon>Fungi</taxon>
        <taxon>Dikarya</taxon>
        <taxon>Ascomycota</taxon>
        <taxon>Saccharomycotina</taxon>
        <taxon>Pichiomycetes</taxon>
        <taxon>Debaryomycetaceae</taxon>
        <taxon>Hyphopichia</taxon>
    </lineage>
</organism>
<dbReference type="UniPathway" id="UPA00142">
    <property type="reaction ID" value="UER00209"/>
</dbReference>
<evidence type="ECO:0000259" key="12">
    <source>
        <dbReference type="PROSITE" id="PS50132"/>
    </source>
</evidence>
<gene>
    <name evidence="13" type="ORF">HYPBUDRAFT_145338</name>
</gene>
<dbReference type="OrthoDB" id="7939818at2759"/>
<dbReference type="SUPFAM" id="SSF55931">
    <property type="entry name" value="Glutamine synthetase/guanido kinase"/>
    <property type="match status" value="1"/>
</dbReference>
<dbReference type="EC" id="6.3.2.2" evidence="3 11"/>
<feature type="domain" description="RGS" evidence="12">
    <location>
        <begin position="317"/>
        <end position="436"/>
    </location>
</feature>
<dbReference type="STRING" id="984485.A0A1E4RBL1"/>
<dbReference type="Proteomes" id="UP000095085">
    <property type="component" value="Unassembled WGS sequence"/>
</dbReference>
<protein>
    <recommendedName>
        <fullName evidence="4 11">Glutamate--cysteine ligase</fullName>
        <ecNumber evidence="3 11">6.3.2.2</ecNumber>
    </recommendedName>
    <alternativeName>
        <fullName evidence="10 11">Gamma-ECS</fullName>
    </alternativeName>
    <alternativeName>
        <fullName evidence="9 11">Gamma-glutamylcysteine synthetase</fullName>
    </alternativeName>
</protein>
<evidence type="ECO:0000256" key="4">
    <source>
        <dbReference type="ARBA" id="ARBA00014618"/>
    </source>
</evidence>
<evidence type="ECO:0000256" key="6">
    <source>
        <dbReference type="ARBA" id="ARBA00022684"/>
    </source>
</evidence>
<comment type="similarity">
    <text evidence="2 11">Belongs to the glutamate--cysteine ligase type 3 family.</text>
</comment>
<dbReference type="FunFam" id="3.30.590.50:FF:000009">
    <property type="entry name" value="Glutamate--cysteine ligase"/>
    <property type="match status" value="1"/>
</dbReference>
<dbReference type="Gene3D" id="1.10.8.960">
    <property type="match status" value="1"/>
</dbReference>
<dbReference type="InterPro" id="IPR004308">
    <property type="entry name" value="GCS"/>
</dbReference>
<keyword evidence="5 11" id="KW-0436">Ligase</keyword>
<comment type="catalytic activity">
    <reaction evidence="11">
        <text>L-cysteine + L-glutamate + ATP = gamma-L-glutamyl-L-cysteine + ADP + phosphate + H(+)</text>
        <dbReference type="Rhea" id="RHEA:13285"/>
        <dbReference type="ChEBI" id="CHEBI:15378"/>
        <dbReference type="ChEBI" id="CHEBI:29985"/>
        <dbReference type="ChEBI" id="CHEBI:30616"/>
        <dbReference type="ChEBI" id="CHEBI:35235"/>
        <dbReference type="ChEBI" id="CHEBI:43474"/>
        <dbReference type="ChEBI" id="CHEBI:58173"/>
        <dbReference type="ChEBI" id="CHEBI:456216"/>
        <dbReference type="EC" id="6.3.2.2"/>
    </reaction>
</comment>
<evidence type="ECO:0000256" key="2">
    <source>
        <dbReference type="ARBA" id="ARBA00008100"/>
    </source>
</evidence>
<evidence type="ECO:0000256" key="8">
    <source>
        <dbReference type="ARBA" id="ARBA00022840"/>
    </source>
</evidence>
<dbReference type="PANTHER" id="PTHR11164">
    <property type="entry name" value="GLUTAMATE CYSTEINE LIGASE"/>
    <property type="match status" value="1"/>
</dbReference>
<dbReference type="GeneID" id="30994458"/>
<dbReference type="FunFam" id="3.30.590.50:FF:000002">
    <property type="entry name" value="Glutamate--cysteine ligase catalytic subunit"/>
    <property type="match status" value="1"/>
</dbReference>
<dbReference type="GO" id="GO:0005524">
    <property type="term" value="F:ATP binding"/>
    <property type="evidence" value="ECO:0007669"/>
    <property type="project" value="UniProtKB-UniRule"/>
</dbReference>
<evidence type="ECO:0000256" key="10">
    <source>
        <dbReference type="ARBA" id="ARBA00032122"/>
    </source>
</evidence>
<comment type="pathway">
    <text evidence="1 11">Sulfur metabolism; glutathione biosynthesis; glutathione from L-cysteine and L-glutamate: step 1/2.</text>
</comment>
<sequence length="771" mass="88903">MGLLSLGTPLDWHEAKQYNEHVRDNGITQLINIFKQHSKTRLNDKFYWGDEVEYMLVDINDDSKTARLSIDKDYILDDLNDPEKPESYNKAIENDVSFHPEYGRFMIEATPLKPYNGDFICDYIYVEKNMIKRRKISESELPSNIKPLTLTSFPRMGCEIFTSPNAKPIGPASQSLFLPDEIINRHARFPTLTANIRKRRGHKVAINLPIYPDVNTKLLDDSIPKNRDYFNSDLEPWIGASKPGFVYMDSMGFGMGSSCLQITVQAKDISQARYLYDSLAPLTPIMLSLSAAAPIFKGFLVDQDVRWNVISGAVDDRTFIERDEEPYPGYDFFGGLDVEEEVKDHMNNLGGGKGINGDRIINEFGDTNLKINKLTKPIQKIPKSRYESIDNYLSDEHYKFNDKKSYFNEIYNDIYSPINEKIYNRLIESKLFDPILAKHFAHLFIRDPLVIFNERINQDNELSNDHFENIQSTNWQTLRFKPPALYPDGENLSEKPGWRVEFRPMEIQLTDFENAAYSNFITLVSKAILKYNPNYYIPISKIDNNMKIAHKVDSVLKDKFWFKNPKLWNLKNSDFIGYDLTWFDRFINQGNDELINDKVYLNGYFEDPLNIEVEEETPDVGNSDENESKLTVNEIINGNNIFPGLIKMIIKLIATDLIPDTLKDNNHCNLNELAGDLLTLQQYLKLISYRASGKIPTIANWLRNQVLQSPLYNQDSKVSDELNYELIKKSQIISDLDFNHPELLESYFGKSLASFLKSRQAPTINGISNGH</sequence>
<reference evidence="14" key="1">
    <citation type="submission" date="2016-05" db="EMBL/GenBank/DDBJ databases">
        <title>Comparative genomics of biotechnologically important yeasts.</title>
        <authorList>
            <consortium name="DOE Joint Genome Institute"/>
            <person name="Riley R."/>
            <person name="Haridas S."/>
            <person name="Wolfe K.H."/>
            <person name="Lopes M.R."/>
            <person name="Hittinger C.T."/>
            <person name="Goker M."/>
            <person name="Salamov A."/>
            <person name="Wisecaver J."/>
            <person name="Long T.M."/>
            <person name="Aerts A.L."/>
            <person name="Barry K."/>
            <person name="Choi C."/>
            <person name="Clum A."/>
            <person name="Coughlan A.Y."/>
            <person name="Deshpande S."/>
            <person name="Douglass A.P."/>
            <person name="Hanson S.J."/>
            <person name="Klenk H.-P."/>
            <person name="Labutti K."/>
            <person name="Lapidus A."/>
            <person name="Lindquist E."/>
            <person name="Lipzen A."/>
            <person name="Meier-Kolthoff J.P."/>
            <person name="Ohm R.A."/>
            <person name="Otillar R.P."/>
            <person name="Pangilinan J."/>
            <person name="Peng Y."/>
            <person name="Rokas A."/>
            <person name="Rosa C.A."/>
            <person name="Scheuner C."/>
            <person name="Sibirny A.A."/>
            <person name="Slot J.C."/>
            <person name="Stielow J.B."/>
            <person name="Sun H."/>
            <person name="Kurtzman C.P."/>
            <person name="Blackwell M."/>
            <person name="Grigoriev I.V."/>
            <person name="Jeffries T.W."/>
        </authorList>
    </citation>
    <scope>NUCLEOTIDE SEQUENCE [LARGE SCALE GENOMIC DNA]</scope>
    <source>
        <strain evidence="14">NRRL Y-1933</strain>
    </source>
</reference>
<name>A0A1E4RBL1_9ASCO</name>
<evidence type="ECO:0000313" key="13">
    <source>
        <dbReference type="EMBL" id="ODV64654.1"/>
    </source>
</evidence>
<dbReference type="PROSITE" id="PS50132">
    <property type="entry name" value="RGS"/>
    <property type="match status" value="1"/>
</dbReference>
<accession>A0A1E4RBL1</accession>
<dbReference type="GO" id="GO:0004357">
    <property type="term" value="F:glutamate-cysteine ligase activity"/>
    <property type="evidence" value="ECO:0007669"/>
    <property type="project" value="UniProtKB-UniRule"/>
</dbReference>
<dbReference type="RefSeq" id="XP_020073721.1">
    <property type="nucleotide sequence ID" value="XM_020219908.1"/>
</dbReference>
<dbReference type="PANTHER" id="PTHR11164:SF0">
    <property type="entry name" value="GLUTAMATE--CYSTEINE LIGASE CATALYTIC SUBUNIT"/>
    <property type="match status" value="1"/>
</dbReference>
<keyword evidence="14" id="KW-1185">Reference proteome</keyword>
<evidence type="ECO:0000256" key="11">
    <source>
        <dbReference type="RuleBase" id="RU367135"/>
    </source>
</evidence>
<keyword evidence="6 11" id="KW-0317">Glutathione biosynthesis</keyword>
<evidence type="ECO:0000313" key="14">
    <source>
        <dbReference type="Proteomes" id="UP000095085"/>
    </source>
</evidence>
<evidence type="ECO:0000256" key="3">
    <source>
        <dbReference type="ARBA" id="ARBA00012220"/>
    </source>
</evidence>
<keyword evidence="8 11" id="KW-0067">ATP-binding</keyword>